<feature type="transmembrane region" description="Helical" evidence="1">
    <location>
        <begin position="143"/>
        <end position="163"/>
    </location>
</feature>
<dbReference type="Pfam" id="PF07853">
    <property type="entry name" value="DUF1648"/>
    <property type="match status" value="1"/>
</dbReference>
<dbReference type="GeneID" id="97821597"/>
<name>A0ABU9LMS5_9BACL</name>
<evidence type="ECO:0000313" key="4">
    <source>
        <dbReference type="Proteomes" id="UP001398420"/>
    </source>
</evidence>
<evidence type="ECO:0000259" key="2">
    <source>
        <dbReference type="Pfam" id="PF07853"/>
    </source>
</evidence>
<evidence type="ECO:0000256" key="1">
    <source>
        <dbReference type="SAM" id="Phobius"/>
    </source>
</evidence>
<evidence type="ECO:0000313" key="3">
    <source>
        <dbReference type="EMBL" id="MEL5988754.1"/>
    </source>
</evidence>
<accession>A0ABU9LMS5</accession>
<feature type="transmembrane region" description="Helical" evidence="1">
    <location>
        <begin position="119"/>
        <end position="137"/>
    </location>
</feature>
<dbReference type="EMBL" id="JBCEWA010000007">
    <property type="protein sequence ID" value="MEL5988754.1"/>
    <property type="molecule type" value="Genomic_DNA"/>
</dbReference>
<proteinExistence type="predicted"/>
<feature type="domain" description="DUF1648" evidence="2">
    <location>
        <begin position="28"/>
        <end position="73"/>
    </location>
</feature>
<keyword evidence="4" id="KW-1185">Reference proteome</keyword>
<feature type="transmembrane region" description="Helical" evidence="1">
    <location>
        <begin position="61"/>
        <end position="80"/>
    </location>
</feature>
<dbReference type="InterPro" id="IPR012867">
    <property type="entry name" value="DUF1648"/>
</dbReference>
<sequence length="169" mass="19490">MYDVKKMKQFDVPFTPMERLYTRLTLLIWGVLVIYIAMVWQKIPIEIPLHYNALGELDSTGSKWTMLTIPIVTYCFWSLMNFMMKHPEWGNYPARLNEQNAEAFYTHNRKLIVVLRNGGSLFFAFVLAEMVFVSLGIMASQGITTYATLLSIFVILPLAIGVVQSRKIQ</sequence>
<protein>
    <submittedName>
        <fullName evidence="3">DUF1648 domain-containing protein</fullName>
    </submittedName>
</protein>
<keyword evidence="1" id="KW-1133">Transmembrane helix</keyword>
<organism evidence="3 4">
    <name type="scientific">Kurthia gibsonii</name>
    <dbReference type="NCBI Taxonomy" id="33946"/>
    <lineage>
        <taxon>Bacteria</taxon>
        <taxon>Bacillati</taxon>
        <taxon>Bacillota</taxon>
        <taxon>Bacilli</taxon>
        <taxon>Bacillales</taxon>
        <taxon>Caryophanaceae</taxon>
        <taxon>Kurthia</taxon>
    </lineage>
</organism>
<comment type="caution">
    <text evidence="3">The sequence shown here is derived from an EMBL/GenBank/DDBJ whole genome shotgun (WGS) entry which is preliminary data.</text>
</comment>
<reference evidence="3 4" key="1">
    <citation type="submission" date="2024-04" db="EMBL/GenBank/DDBJ databases">
        <authorList>
            <person name="Wu Y.S."/>
            <person name="Zhang L."/>
        </authorList>
    </citation>
    <scope>NUCLEOTIDE SEQUENCE [LARGE SCALE GENOMIC DNA]</scope>
    <source>
        <strain evidence="3 4">KG-01</strain>
    </source>
</reference>
<dbReference type="RefSeq" id="WP_068453188.1">
    <property type="nucleotide sequence ID" value="NZ_BJOB01000023.1"/>
</dbReference>
<keyword evidence="1" id="KW-0812">Transmembrane</keyword>
<keyword evidence="1" id="KW-0472">Membrane</keyword>
<dbReference type="Proteomes" id="UP001398420">
    <property type="component" value="Unassembled WGS sequence"/>
</dbReference>
<gene>
    <name evidence="3" type="ORF">AAF454_10130</name>
</gene>
<feature type="transmembrane region" description="Helical" evidence="1">
    <location>
        <begin position="20"/>
        <end position="41"/>
    </location>
</feature>